<protein>
    <submittedName>
        <fullName evidence="1">Uncharacterized protein</fullName>
    </submittedName>
</protein>
<gene>
    <name evidence="1" type="ORF">LCGC14_0846550</name>
</gene>
<evidence type="ECO:0000313" key="1">
    <source>
        <dbReference type="EMBL" id="KKN29202.1"/>
    </source>
</evidence>
<proteinExistence type="predicted"/>
<reference evidence="1" key="1">
    <citation type="journal article" date="2015" name="Nature">
        <title>Complex archaea that bridge the gap between prokaryotes and eukaryotes.</title>
        <authorList>
            <person name="Spang A."/>
            <person name="Saw J.H."/>
            <person name="Jorgensen S.L."/>
            <person name="Zaremba-Niedzwiedzka K."/>
            <person name="Martijn J."/>
            <person name="Lind A.E."/>
            <person name="van Eijk R."/>
            <person name="Schleper C."/>
            <person name="Guy L."/>
            <person name="Ettema T.J."/>
        </authorList>
    </citation>
    <scope>NUCLEOTIDE SEQUENCE</scope>
</reference>
<organism evidence="1">
    <name type="scientific">marine sediment metagenome</name>
    <dbReference type="NCBI Taxonomy" id="412755"/>
    <lineage>
        <taxon>unclassified sequences</taxon>
        <taxon>metagenomes</taxon>
        <taxon>ecological metagenomes</taxon>
    </lineage>
</organism>
<sequence length="71" mass="8735">MTRNLKEEMIRIIDQLIDKSLLSECSYDIAMNECMTKLKIEDFTAERIIETLKWYERRYYSPRTNILRRIE</sequence>
<dbReference type="AlphaFoldDB" id="A0A0F9PWU3"/>
<name>A0A0F9PWU3_9ZZZZ</name>
<comment type="caution">
    <text evidence="1">The sequence shown here is derived from an EMBL/GenBank/DDBJ whole genome shotgun (WGS) entry which is preliminary data.</text>
</comment>
<accession>A0A0F9PWU3</accession>
<dbReference type="EMBL" id="LAZR01002503">
    <property type="protein sequence ID" value="KKN29202.1"/>
    <property type="molecule type" value="Genomic_DNA"/>
</dbReference>